<name>A0ABS5CBM5_9BACL</name>
<sequence>MNVTDQSYFQQIKGLDSDVEIEAFGLELRSGGFTAIRRFLDDFRQYLRTFTDEEGEYTQELLRRGQLAVPDPGRTSPSWTYVWREFAGIIRTKRHVFESIPVDQRSGEWQVLLDNPFSNQNISVYPALTFIEAVYMFAYFRTELLNNEYIRLQKIATVMTFQGVDEDGVQPIVSL</sequence>
<proteinExistence type="predicted"/>
<protein>
    <submittedName>
        <fullName evidence="1">Uncharacterized protein</fullName>
    </submittedName>
</protein>
<evidence type="ECO:0000313" key="1">
    <source>
        <dbReference type="EMBL" id="MBP3963348.1"/>
    </source>
</evidence>
<organism evidence="1 2">
    <name type="scientific">Paenibacillus lignilyticus</name>
    <dbReference type="NCBI Taxonomy" id="1172615"/>
    <lineage>
        <taxon>Bacteria</taxon>
        <taxon>Bacillati</taxon>
        <taxon>Bacillota</taxon>
        <taxon>Bacilli</taxon>
        <taxon>Bacillales</taxon>
        <taxon>Paenibacillaceae</taxon>
        <taxon>Paenibacillus</taxon>
    </lineage>
</organism>
<dbReference type="Proteomes" id="UP000673394">
    <property type="component" value="Unassembled WGS sequence"/>
</dbReference>
<evidence type="ECO:0000313" key="2">
    <source>
        <dbReference type="Proteomes" id="UP000673394"/>
    </source>
</evidence>
<accession>A0ABS5CBM5</accession>
<dbReference type="RefSeq" id="WP_210658361.1">
    <property type="nucleotide sequence ID" value="NZ_JAGKSP010000003.1"/>
</dbReference>
<comment type="caution">
    <text evidence="1">The sequence shown here is derived from an EMBL/GenBank/DDBJ whole genome shotgun (WGS) entry which is preliminary data.</text>
</comment>
<dbReference type="EMBL" id="JAGKSP010000003">
    <property type="protein sequence ID" value="MBP3963348.1"/>
    <property type="molecule type" value="Genomic_DNA"/>
</dbReference>
<keyword evidence="2" id="KW-1185">Reference proteome</keyword>
<reference evidence="1 2" key="1">
    <citation type="submission" date="2021-04" db="EMBL/GenBank/DDBJ databases">
        <title>Paenibacillus sp. DLE-14 whole genome sequence.</title>
        <authorList>
            <person name="Ham Y.J."/>
        </authorList>
    </citation>
    <scope>NUCLEOTIDE SEQUENCE [LARGE SCALE GENOMIC DNA]</scope>
    <source>
        <strain evidence="1 2">DLE-14</strain>
    </source>
</reference>
<gene>
    <name evidence="1" type="ORF">I8J30_11595</name>
</gene>